<dbReference type="Pfam" id="PF00096">
    <property type="entry name" value="zf-C2H2"/>
    <property type="match status" value="1"/>
</dbReference>
<name>A0ABR3PCA0_9PEZI</name>
<proteinExistence type="predicted"/>
<feature type="region of interest" description="Disordered" evidence="8">
    <location>
        <begin position="284"/>
        <end position="351"/>
    </location>
</feature>
<keyword evidence="3" id="KW-0677">Repeat</keyword>
<dbReference type="InterPro" id="IPR036236">
    <property type="entry name" value="Znf_C2H2_sf"/>
</dbReference>
<evidence type="ECO:0000259" key="9">
    <source>
        <dbReference type="PROSITE" id="PS50157"/>
    </source>
</evidence>
<dbReference type="InterPro" id="IPR013087">
    <property type="entry name" value="Znf_C2H2_type"/>
</dbReference>
<dbReference type="RefSeq" id="XP_069200039.1">
    <property type="nucleotide sequence ID" value="XM_069348390.1"/>
</dbReference>
<dbReference type="CDD" id="cd12148">
    <property type="entry name" value="fungal_TF_MHR"/>
    <property type="match status" value="1"/>
</dbReference>
<reference evidence="10 11" key="1">
    <citation type="submission" date="2024-07" db="EMBL/GenBank/DDBJ databases">
        <title>Draft sequence of the Neodothiora populina.</title>
        <authorList>
            <person name="Drown D.D."/>
            <person name="Schuette U.S."/>
            <person name="Buechlein A.B."/>
            <person name="Rusch D.R."/>
            <person name="Winton L.W."/>
            <person name="Adams G.A."/>
        </authorList>
    </citation>
    <scope>NUCLEOTIDE SEQUENCE [LARGE SCALE GENOMIC DNA]</scope>
    <source>
        <strain evidence="10 11">CPC 39397</strain>
    </source>
</reference>
<evidence type="ECO:0000256" key="2">
    <source>
        <dbReference type="ARBA" id="ARBA00022723"/>
    </source>
</evidence>
<feature type="region of interest" description="Disordered" evidence="8">
    <location>
        <begin position="80"/>
        <end position="150"/>
    </location>
</feature>
<keyword evidence="2" id="KW-0479">Metal-binding</keyword>
<evidence type="ECO:0000256" key="7">
    <source>
        <dbReference type="PROSITE-ProRule" id="PRU00042"/>
    </source>
</evidence>
<dbReference type="PROSITE" id="PS50157">
    <property type="entry name" value="ZINC_FINGER_C2H2_2"/>
    <property type="match status" value="2"/>
</dbReference>
<evidence type="ECO:0000313" key="11">
    <source>
        <dbReference type="Proteomes" id="UP001562354"/>
    </source>
</evidence>
<evidence type="ECO:0000256" key="3">
    <source>
        <dbReference type="ARBA" id="ARBA00022737"/>
    </source>
</evidence>
<organism evidence="10 11">
    <name type="scientific">Neodothiora populina</name>
    <dbReference type="NCBI Taxonomy" id="2781224"/>
    <lineage>
        <taxon>Eukaryota</taxon>
        <taxon>Fungi</taxon>
        <taxon>Dikarya</taxon>
        <taxon>Ascomycota</taxon>
        <taxon>Pezizomycotina</taxon>
        <taxon>Dothideomycetes</taxon>
        <taxon>Dothideomycetidae</taxon>
        <taxon>Dothideales</taxon>
        <taxon>Dothioraceae</taxon>
        <taxon>Neodothiora</taxon>
    </lineage>
</organism>
<feature type="compositionally biased region" description="Polar residues" evidence="8">
    <location>
        <begin position="284"/>
        <end position="321"/>
    </location>
</feature>
<keyword evidence="4 7" id="KW-0863">Zinc-finger</keyword>
<dbReference type="SMART" id="SM00355">
    <property type="entry name" value="ZnF_C2H2"/>
    <property type="match status" value="2"/>
</dbReference>
<feature type="compositionally biased region" description="Basic and acidic residues" evidence="8">
    <location>
        <begin position="88"/>
        <end position="97"/>
    </location>
</feature>
<dbReference type="PROSITE" id="PS00028">
    <property type="entry name" value="ZINC_FINGER_C2H2_1"/>
    <property type="match status" value="2"/>
</dbReference>
<evidence type="ECO:0000256" key="6">
    <source>
        <dbReference type="ARBA" id="ARBA00023242"/>
    </source>
</evidence>
<accession>A0ABR3PCA0</accession>
<sequence length="913" mass="102241">MVKRAKKFSCTFEGCDRAFTRQEHLQRHSQNHLGGDYTCDRCRAHFKRRDLLDRHITRHLEKDAEGRSLMTRKRSWKDADGNIVAKRPTLEPEKNGAEESNANGPHPISPASALVSEPHQTSVSNVTEPRRPSAVDDSWTRPQHDDLPLNDTINSFREEDTFWEVPAAKGNDDQIVNEDVIGDNVFNPDTASSFNMPFTTMSNYNWLFDLDPNTSNAFPMEGLYFDSLPSPKPSETMQATNERFDAGHFVEAVIPSADHMDSHPTADGRVPGLSPMASMPIIQTTNNHHSQSPNAERFPVTSNASDSSALTATRWQSSHAGSVTHATSVTTASQSGGSPARIQSKSSPQAEIERPMAHLNQNGSFPTLDAIARSQVLQLIETMKPVMPDGSFVTADHPLLSLSFLQTYSDLYFSRFNTAYPLIHQPTFDPSRTDTLLLISILLLGATYCEKDAHQLAVCIHDVLRPQIFAHASFDARAELWMLQTILLVECFGKSRAGQKQHDMSHLFHGLLINLIRRSDCQSIRLDAPRDGHKDLEDNWRDWVEAEQKKRLALLCFMWDTQHAVLFCQSLCMSAFELLSTLPCDQQIWEAASAEEWARLQEKQKPLPLFLTVLKSYLSAKAPPAARELNALSRVLLLHGLMSIAWDMNRRDQTSLGIMGNDLLGDWRQRIANAYDTWKADFDAYTMSITQILASPSASAVVTSSDQRRRARSEFWIYTTVNCGLYHAAHVMLFSNFLDLQIYAGARHILGHPVGKADYARSQRVAKRWATEDILHSSKAAWHAAQIIKDTVMNLEDFDAGGLFIHPWCLYLATITIWSFNHAQPFANDGFNEGEDEMVWDASADMNALISSMTSGTSEQLARSVAANKSVRTAGLTAVIATHLSKVRWAIIHEGMLVLKGLVPWRLIGDNPR</sequence>
<evidence type="ECO:0000256" key="4">
    <source>
        <dbReference type="ARBA" id="ARBA00022771"/>
    </source>
</evidence>
<protein>
    <recommendedName>
        <fullName evidence="9">C2H2-type domain-containing protein</fullName>
    </recommendedName>
</protein>
<evidence type="ECO:0000256" key="5">
    <source>
        <dbReference type="ARBA" id="ARBA00022833"/>
    </source>
</evidence>
<feature type="compositionally biased region" description="Polar residues" evidence="8">
    <location>
        <begin position="118"/>
        <end position="127"/>
    </location>
</feature>
<feature type="domain" description="C2H2-type" evidence="9">
    <location>
        <begin position="8"/>
        <end position="37"/>
    </location>
</feature>
<dbReference type="GeneID" id="95980803"/>
<dbReference type="Pfam" id="PF04082">
    <property type="entry name" value="Fungal_trans"/>
    <property type="match status" value="1"/>
</dbReference>
<gene>
    <name evidence="10" type="ORF">AAFC00_007104</name>
</gene>
<feature type="compositionally biased region" description="Low complexity" evidence="8">
    <location>
        <begin position="322"/>
        <end position="335"/>
    </location>
</feature>
<comment type="caution">
    <text evidence="10">The sequence shown here is derived from an EMBL/GenBank/DDBJ whole genome shotgun (WGS) entry which is preliminary data.</text>
</comment>
<keyword evidence="5" id="KW-0862">Zinc</keyword>
<dbReference type="InterPro" id="IPR051059">
    <property type="entry name" value="VerF-like"/>
</dbReference>
<dbReference type="Gene3D" id="3.30.160.60">
    <property type="entry name" value="Classic Zinc Finger"/>
    <property type="match status" value="1"/>
</dbReference>
<comment type="subcellular location">
    <subcellularLocation>
        <location evidence="1">Nucleus</location>
    </subcellularLocation>
</comment>
<keyword evidence="11" id="KW-1185">Reference proteome</keyword>
<feature type="domain" description="C2H2-type" evidence="9">
    <location>
        <begin position="37"/>
        <end position="64"/>
    </location>
</feature>
<dbReference type="PANTHER" id="PTHR40626:SF18">
    <property type="entry name" value="NICOTINATE CATABOLISM CLUSTER-SPECIFIC TRANSCRIPTION FACTOR"/>
    <property type="match status" value="1"/>
</dbReference>
<dbReference type="PANTHER" id="PTHR40626">
    <property type="entry name" value="MIP31509P"/>
    <property type="match status" value="1"/>
</dbReference>
<feature type="compositionally biased region" description="Basic and acidic residues" evidence="8">
    <location>
        <begin position="128"/>
        <end position="147"/>
    </location>
</feature>
<evidence type="ECO:0000256" key="8">
    <source>
        <dbReference type="SAM" id="MobiDB-lite"/>
    </source>
</evidence>
<evidence type="ECO:0000256" key="1">
    <source>
        <dbReference type="ARBA" id="ARBA00004123"/>
    </source>
</evidence>
<dbReference type="Proteomes" id="UP001562354">
    <property type="component" value="Unassembled WGS sequence"/>
</dbReference>
<evidence type="ECO:0000313" key="10">
    <source>
        <dbReference type="EMBL" id="KAL1303764.1"/>
    </source>
</evidence>
<dbReference type="EMBL" id="JBFMKM010000010">
    <property type="protein sequence ID" value="KAL1303764.1"/>
    <property type="molecule type" value="Genomic_DNA"/>
</dbReference>
<dbReference type="SUPFAM" id="SSF57667">
    <property type="entry name" value="beta-beta-alpha zinc fingers"/>
    <property type="match status" value="1"/>
</dbReference>
<dbReference type="InterPro" id="IPR007219">
    <property type="entry name" value="XnlR_reg_dom"/>
</dbReference>
<keyword evidence="6" id="KW-0539">Nucleus</keyword>